<evidence type="ECO:0000313" key="5">
    <source>
        <dbReference type="EMBL" id="TEB27741.1"/>
    </source>
</evidence>
<keyword evidence="6" id="KW-1185">Reference proteome</keyword>
<dbReference type="SUPFAM" id="SSF48056">
    <property type="entry name" value="Di-copper centre-containing domain"/>
    <property type="match status" value="1"/>
</dbReference>
<name>A0A4Y7T163_COPMI</name>
<feature type="domain" description="Tyrosinase copper-binding" evidence="4">
    <location>
        <begin position="261"/>
        <end position="272"/>
    </location>
</feature>
<evidence type="ECO:0000259" key="4">
    <source>
        <dbReference type="PROSITE" id="PS00498"/>
    </source>
</evidence>
<keyword evidence="2" id="KW-0560">Oxidoreductase</keyword>
<dbReference type="PROSITE" id="PS00498">
    <property type="entry name" value="TYROSINASE_2"/>
    <property type="match status" value="1"/>
</dbReference>
<feature type="chain" id="PRO_5021364294" evidence="3">
    <location>
        <begin position="23"/>
        <end position="336"/>
    </location>
</feature>
<dbReference type="GO" id="GO:0016491">
    <property type="term" value="F:oxidoreductase activity"/>
    <property type="evidence" value="ECO:0007669"/>
    <property type="project" value="UniProtKB-KW"/>
</dbReference>
<dbReference type="Gene3D" id="1.10.1280.10">
    <property type="entry name" value="Di-copper center containing domain from catechol oxidase"/>
    <property type="match status" value="1"/>
</dbReference>
<dbReference type="InterPro" id="IPR050316">
    <property type="entry name" value="Tyrosinase/Hemocyanin"/>
</dbReference>
<evidence type="ECO:0000256" key="3">
    <source>
        <dbReference type="SAM" id="SignalP"/>
    </source>
</evidence>
<keyword evidence="3" id="KW-0732">Signal</keyword>
<dbReference type="AlphaFoldDB" id="A0A4Y7T163"/>
<dbReference type="PRINTS" id="PR00092">
    <property type="entry name" value="TYROSINASE"/>
</dbReference>
<accession>A0A4Y7T163</accession>
<dbReference type="GO" id="GO:0046872">
    <property type="term" value="F:metal ion binding"/>
    <property type="evidence" value="ECO:0007669"/>
    <property type="project" value="UniProtKB-KW"/>
</dbReference>
<dbReference type="OrthoDB" id="6132182at2759"/>
<comment type="caution">
    <text evidence="5">The sequence shown here is derived from an EMBL/GenBank/DDBJ whole genome shotgun (WGS) entry which is preliminary data.</text>
</comment>
<protein>
    <submittedName>
        <fullName evidence="5">Di-copper centre-containing protein</fullName>
    </submittedName>
</protein>
<keyword evidence="1" id="KW-0479">Metal-binding</keyword>
<dbReference type="EMBL" id="QPFP01000037">
    <property type="protein sequence ID" value="TEB27741.1"/>
    <property type="molecule type" value="Genomic_DNA"/>
</dbReference>
<organism evidence="5 6">
    <name type="scientific">Coprinellus micaceus</name>
    <name type="common">Glistening ink-cap mushroom</name>
    <name type="synonym">Coprinus micaceus</name>
    <dbReference type="NCBI Taxonomy" id="71717"/>
    <lineage>
        <taxon>Eukaryota</taxon>
        <taxon>Fungi</taxon>
        <taxon>Dikarya</taxon>
        <taxon>Basidiomycota</taxon>
        <taxon>Agaricomycotina</taxon>
        <taxon>Agaricomycetes</taxon>
        <taxon>Agaricomycetidae</taxon>
        <taxon>Agaricales</taxon>
        <taxon>Agaricineae</taxon>
        <taxon>Psathyrellaceae</taxon>
        <taxon>Coprinellus</taxon>
    </lineage>
</organism>
<dbReference type="InterPro" id="IPR002227">
    <property type="entry name" value="Tyrosinase_Cu-bd"/>
</dbReference>
<feature type="signal peptide" evidence="3">
    <location>
        <begin position="1"/>
        <end position="22"/>
    </location>
</feature>
<proteinExistence type="predicted"/>
<gene>
    <name evidence="5" type="ORF">FA13DRAFT_1877395</name>
</gene>
<reference evidence="5 6" key="1">
    <citation type="journal article" date="2019" name="Nat. Ecol. Evol.">
        <title>Megaphylogeny resolves global patterns of mushroom evolution.</title>
        <authorList>
            <person name="Varga T."/>
            <person name="Krizsan K."/>
            <person name="Foldi C."/>
            <person name="Dima B."/>
            <person name="Sanchez-Garcia M."/>
            <person name="Sanchez-Ramirez S."/>
            <person name="Szollosi G.J."/>
            <person name="Szarkandi J.G."/>
            <person name="Papp V."/>
            <person name="Albert L."/>
            <person name="Andreopoulos W."/>
            <person name="Angelini C."/>
            <person name="Antonin V."/>
            <person name="Barry K.W."/>
            <person name="Bougher N.L."/>
            <person name="Buchanan P."/>
            <person name="Buyck B."/>
            <person name="Bense V."/>
            <person name="Catcheside P."/>
            <person name="Chovatia M."/>
            <person name="Cooper J."/>
            <person name="Damon W."/>
            <person name="Desjardin D."/>
            <person name="Finy P."/>
            <person name="Geml J."/>
            <person name="Haridas S."/>
            <person name="Hughes K."/>
            <person name="Justo A."/>
            <person name="Karasinski D."/>
            <person name="Kautmanova I."/>
            <person name="Kiss B."/>
            <person name="Kocsube S."/>
            <person name="Kotiranta H."/>
            <person name="LaButti K.M."/>
            <person name="Lechner B.E."/>
            <person name="Liimatainen K."/>
            <person name="Lipzen A."/>
            <person name="Lukacs Z."/>
            <person name="Mihaltcheva S."/>
            <person name="Morgado L.N."/>
            <person name="Niskanen T."/>
            <person name="Noordeloos M.E."/>
            <person name="Ohm R.A."/>
            <person name="Ortiz-Santana B."/>
            <person name="Ovrebo C."/>
            <person name="Racz N."/>
            <person name="Riley R."/>
            <person name="Savchenko A."/>
            <person name="Shiryaev A."/>
            <person name="Soop K."/>
            <person name="Spirin V."/>
            <person name="Szebenyi C."/>
            <person name="Tomsovsky M."/>
            <person name="Tulloss R.E."/>
            <person name="Uehling J."/>
            <person name="Grigoriev I.V."/>
            <person name="Vagvolgyi C."/>
            <person name="Papp T."/>
            <person name="Martin F.M."/>
            <person name="Miettinen O."/>
            <person name="Hibbett D.S."/>
            <person name="Nagy L.G."/>
        </authorList>
    </citation>
    <scope>NUCLEOTIDE SEQUENCE [LARGE SCALE GENOMIC DNA]</scope>
    <source>
        <strain evidence="5 6">FP101781</strain>
    </source>
</reference>
<evidence type="ECO:0000256" key="1">
    <source>
        <dbReference type="ARBA" id="ARBA00022723"/>
    </source>
</evidence>
<sequence length="336" mass="37477">MLLSSSIPFFVALSGFLSTASAVPTAGTCTEMRLFKEWRDMEKQDQLGYISAVQCLMNLPPKDPSRPDPKSRFDEFQATHIYLTDRVHSVGHFLPWHRHLGTLYGNALHDECGYKGPIADSFWDWTRDADRTDVPLKDSPIFDPVYGFGGDGVPGTYTPPRDPLGGNMGFGPQGCIADGPFKDRLSNLGPGRLATKHCIVRGIQDFWRNTVLSSIVKKVLESKTYEDFRIIVDSFVTGPIHGGGHGIVGGEMLNIYSAGADPLFYLHHANLDRVWWKWQEADKSNRLYAMSGPTEQQGNVQVTLDFVMDFPALGPNVTVRDVMDSRAYPGCFVYDY</sequence>
<dbReference type="PANTHER" id="PTHR11474:SF125">
    <property type="entry name" value="N-ACETYL-6-HYDROXYTRYPTOPHAN OXIDASE IVOB-RELATED"/>
    <property type="match status" value="1"/>
</dbReference>
<evidence type="ECO:0000313" key="6">
    <source>
        <dbReference type="Proteomes" id="UP000298030"/>
    </source>
</evidence>
<dbReference type="PANTHER" id="PTHR11474">
    <property type="entry name" value="TYROSINASE FAMILY MEMBER"/>
    <property type="match status" value="1"/>
</dbReference>
<dbReference type="Pfam" id="PF00264">
    <property type="entry name" value="Tyrosinase"/>
    <property type="match status" value="1"/>
</dbReference>
<evidence type="ECO:0000256" key="2">
    <source>
        <dbReference type="ARBA" id="ARBA00023002"/>
    </source>
</evidence>
<dbReference type="InterPro" id="IPR008922">
    <property type="entry name" value="Di-copper_centre_dom_sf"/>
</dbReference>
<dbReference type="Proteomes" id="UP000298030">
    <property type="component" value="Unassembled WGS sequence"/>
</dbReference>
<dbReference type="STRING" id="71717.A0A4Y7T163"/>